<dbReference type="AlphaFoldDB" id="A0AAW4Y124"/>
<evidence type="ECO:0000256" key="2">
    <source>
        <dbReference type="SAM" id="Phobius"/>
    </source>
</evidence>
<keyword evidence="1" id="KW-0479">Metal-binding</keyword>
<keyword evidence="1" id="KW-0442">Lipid degradation</keyword>
<comment type="caution">
    <text evidence="4">The sequence shown here is derived from an EMBL/GenBank/DDBJ whole genome shotgun (WGS) entry which is preliminary data.</text>
</comment>
<dbReference type="GO" id="GO:0008962">
    <property type="term" value="F:phosphatidylglycerophosphatase activity"/>
    <property type="evidence" value="ECO:0007669"/>
    <property type="project" value="UniProtKB-EC"/>
</dbReference>
<feature type="transmembrane region" description="Helical" evidence="2">
    <location>
        <begin position="127"/>
        <end position="152"/>
    </location>
</feature>
<evidence type="ECO:0000256" key="1">
    <source>
        <dbReference type="PIRNR" id="PIRNR006162"/>
    </source>
</evidence>
<keyword evidence="1" id="KW-0460">Magnesium</keyword>
<evidence type="ECO:0000313" key="5">
    <source>
        <dbReference type="Proteomes" id="UP001199260"/>
    </source>
</evidence>
<evidence type="ECO:0000259" key="3">
    <source>
        <dbReference type="Pfam" id="PF04608"/>
    </source>
</evidence>
<dbReference type="PANTHER" id="PTHR36305:SF1">
    <property type="entry name" value="PHOSPHATIDYLGLYCEROPHOSPHATASE A"/>
    <property type="match status" value="1"/>
</dbReference>
<dbReference type="Proteomes" id="UP001199260">
    <property type="component" value="Unassembled WGS sequence"/>
</dbReference>
<keyword evidence="1" id="KW-1208">Phospholipid metabolism</keyword>
<dbReference type="InterPro" id="IPR026037">
    <property type="entry name" value="PgpA"/>
</dbReference>
<keyword evidence="1" id="KW-0997">Cell inner membrane</keyword>
<dbReference type="PIRSF" id="PIRSF006162">
    <property type="entry name" value="PgpA"/>
    <property type="match status" value="1"/>
</dbReference>
<accession>A0AAW4Y124</accession>
<keyword evidence="1" id="KW-0378">Hydrolase</keyword>
<keyword evidence="1" id="KW-0595">Phospholipid degradation</keyword>
<keyword evidence="1 2" id="KW-0812">Transmembrane</keyword>
<reference evidence="4 5" key="1">
    <citation type="submission" date="2021-11" db="EMBL/GenBank/DDBJ databases">
        <title>Genome sequence.</title>
        <authorList>
            <person name="Sun Q."/>
        </authorList>
    </citation>
    <scope>NUCLEOTIDE SEQUENCE [LARGE SCALE GENOMIC DNA]</scope>
    <source>
        <strain evidence="4 5">KCTC 12005</strain>
    </source>
</reference>
<keyword evidence="5" id="KW-1185">Reference proteome</keyword>
<feature type="transmembrane region" description="Helical" evidence="2">
    <location>
        <begin position="6"/>
        <end position="32"/>
    </location>
</feature>
<feature type="transmembrane region" description="Helical" evidence="2">
    <location>
        <begin position="39"/>
        <end position="61"/>
    </location>
</feature>
<dbReference type="InterPro" id="IPR036681">
    <property type="entry name" value="PgpA-like_sf"/>
</dbReference>
<dbReference type="CDD" id="cd06971">
    <property type="entry name" value="PgpA"/>
    <property type="match status" value="1"/>
</dbReference>
<dbReference type="EC" id="3.1.3.27" evidence="1"/>
<feature type="transmembrane region" description="Helical" evidence="2">
    <location>
        <begin position="81"/>
        <end position="106"/>
    </location>
</feature>
<keyword evidence="1 2" id="KW-0472">Membrane</keyword>
<keyword evidence="2" id="KW-1133">Transmembrane helix</keyword>
<proteinExistence type="predicted"/>
<comment type="pathway">
    <text evidence="1">Phospholipid metabolism; phosphatidylglycerol biosynthesis; phosphatidylglycerol from CDP-diacylglycerol: step 2/2.</text>
</comment>
<dbReference type="GO" id="GO:0005886">
    <property type="term" value="C:plasma membrane"/>
    <property type="evidence" value="ECO:0007669"/>
    <property type="project" value="UniProtKB-SubCell"/>
</dbReference>
<dbReference type="GO" id="GO:0046872">
    <property type="term" value="F:metal ion binding"/>
    <property type="evidence" value="ECO:0007669"/>
    <property type="project" value="UniProtKB-KW"/>
</dbReference>
<dbReference type="SUPFAM" id="SSF101307">
    <property type="entry name" value="YutG-like"/>
    <property type="match status" value="1"/>
</dbReference>
<name>A0AAW4Y124_9BURK</name>
<comment type="catalytic activity">
    <reaction evidence="1">
        <text>a 1,2-diacyl-sn-glycero-3-phospho-(1'-sn-glycero-3'-phosphate) + H2O = a 1,2-diacyl-sn-glycero-3-phospho-(1'-sn-glycerol) + phosphate</text>
        <dbReference type="Rhea" id="RHEA:33751"/>
        <dbReference type="ChEBI" id="CHEBI:15377"/>
        <dbReference type="ChEBI" id="CHEBI:43474"/>
        <dbReference type="ChEBI" id="CHEBI:60110"/>
        <dbReference type="ChEBI" id="CHEBI:64716"/>
        <dbReference type="EC" id="3.1.3.27"/>
    </reaction>
</comment>
<sequence>MLRNPLHWMALGFGSGLSPIAPGTVGTLWAWVAYLVLQLWLTPAAIGWVIAASLVLGWWACTATARNLGVADPGAIVWDEIIAFWLILWLVMPTGFWGQLTAFVLFRFFDAVKPQPVRWADRCFKGFGWGGGWGIIWDDLVAAFCTLLVIAIGRHLL</sequence>
<dbReference type="InterPro" id="IPR007686">
    <property type="entry name" value="YutG/PgpA"/>
</dbReference>
<dbReference type="EMBL" id="JAJNCT010000025">
    <property type="protein sequence ID" value="MCD2167071.1"/>
    <property type="molecule type" value="Genomic_DNA"/>
</dbReference>
<gene>
    <name evidence="4" type="ORF">LPW39_18275</name>
</gene>
<dbReference type="GO" id="GO:0009395">
    <property type="term" value="P:phospholipid catabolic process"/>
    <property type="evidence" value="ECO:0007669"/>
    <property type="project" value="UniProtKB-KW"/>
</dbReference>
<comment type="cofactor">
    <cofactor evidence="1">
        <name>Mg(2+)</name>
        <dbReference type="ChEBI" id="CHEBI:18420"/>
    </cofactor>
</comment>
<organism evidence="4 5">
    <name type="scientific">Comamonas koreensis</name>
    <dbReference type="NCBI Taxonomy" id="160825"/>
    <lineage>
        <taxon>Bacteria</taxon>
        <taxon>Pseudomonadati</taxon>
        <taxon>Pseudomonadota</taxon>
        <taxon>Betaproteobacteria</taxon>
        <taxon>Burkholderiales</taxon>
        <taxon>Comamonadaceae</taxon>
        <taxon>Comamonas</taxon>
    </lineage>
</organism>
<dbReference type="Pfam" id="PF04608">
    <property type="entry name" value="PgpA"/>
    <property type="match status" value="1"/>
</dbReference>
<comment type="function">
    <text evidence="1">Lipid phosphatase which dephosphorylates phosphatidylglycerophosphate (PGP) to phosphatidylglycerol (PG).</text>
</comment>
<evidence type="ECO:0000313" key="4">
    <source>
        <dbReference type="EMBL" id="MCD2167071.1"/>
    </source>
</evidence>
<comment type="subcellular location">
    <subcellularLocation>
        <location evidence="1">Cell inner membrane</location>
        <topology evidence="1">Multi-pass membrane protein</topology>
    </subcellularLocation>
</comment>
<feature type="domain" description="YutG/PgpA" evidence="3">
    <location>
        <begin position="8"/>
        <end position="152"/>
    </location>
</feature>
<keyword evidence="1" id="KW-1003">Cell membrane</keyword>
<keyword evidence="1" id="KW-0443">Lipid metabolism</keyword>
<protein>
    <recommendedName>
        <fullName evidence="1">Phosphatidylglycerophosphatase A</fullName>
        <ecNumber evidence="1">3.1.3.27</ecNumber>
    </recommendedName>
    <alternativeName>
        <fullName evidence="1">Phosphatidylglycerolphosphate phosphatase A</fullName>
    </alternativeName>
</protein>
<dbReference type="PANTHER" id="PTHR36305">
    <property type="entry name" value="PHOSPHATIDYLGLYCEROPHOSPHATASE A"/>
    <property type="match status" value="1"/>
</dbReference>